<protein>
    <recommendedName>
        <fullName evidence="4">Flagellar motor switch protein FliG</fullName>
    </recommendedName>
</protein>
<evidence type="ECO:0000256" key="6">
    <source>
        <dbReference type="ARBA" id="ARBA00022500"/>
    </source>
</evidence>
<dbReference type="Proteomes" id="UP001138961">
    <property type="component" value="Unassembled WGS sequence"/>
</dbReference>
<dbReference type="InterPro" id="IPR028263">
    <property type="entry name" value="FliG_N"/>
</dbReference>
<dbReference type="InterPro" id="IPR023087">
    <property type="entry name" value="Flg_Motor_Flig_C"/>
</dbReference>
<dbReference type="InterPro" id="IPR000090">
    <property type="entry name" value="Flg_Motor_Flig"/>
</dbReference>
<keyword evidence="6" id="KW-0145">Chemotaxis</keyword>
<evidence type="ECO:0000256" key="9">
    <source>
        <dbReference type="ARBA" id="ARBA00023143"/>
    </source>
</evidence>
<dbReference type="Pfam" id="PF14842">
    <property type="entry name" value="FliG_N"/>
    <property type="match status" value="1"/>
</dbReference>
<evidence type="ECO:0000313" key="14">
    <source>
        <dbReference type="EMBL" id="MCB5197913.1"/>
    </source>
</evidence>
<evidence type="ECO:0000313" key="15">
    <source>
        <dbReference type="Proteomes" id="UP001138961"/>
    </source>
</evidence>
<dbReference type="Gene3D" id="1.10.220.30">
    <property type="match status" value="3"/>
</dbReference>
<dbReference type="InterPro" id="IPR011002">
    <property type="entry name" value="FliG_a-hlx"/>
</dbReference>
<evidence type="ECO:0000256" key="10">
    <source>
        <dbReference type="ARBA" id="ARBA00025598"/>
    </source>
</evidence>
<evidence type="ECO:0000256" key="4">
    <source>
        <dbReference type="ARBA" id="ARBA00021870"/>
    </source>
</evidence>
<dbReference type="PRINTS" id="PR00954">
    <property type="entry name" value="FLGMOTORFLIG"/>
</dbReference>
<dbReference type="RefSeq" id="WP_226746971.1">
    <property type="nucleotide sequence ID" value="NZ_JAJATZ010000001.1"/>
</dbReference>
<keyword evidence="14" id="KW-0966">Cell projection</keyword>
<comment type="subcellular location">
    <subcellularLocation>
        <location evidence="1">Bacterial flagellum basal body</location>
    </subcellularLocation>
    <subcellularLocation>
        <location evidence="2">Cell membrane</location>
        <topology evidence="2">Peripheral membrane protein</topology>
        <orientation evidence="2">Cytoplasmic side</orientation>
    </subcellularLocation>
</comment>
<keyword evidence="7" id="KW-0283">Flagellar rotation</keyword>
<dbReference type="Pfam" id="PF01706">
    <property type="entry name" value="FliG_C"/>
    <property type="match status" value="1"/>
</dbReference>
<reference evidence="14" key="1">
    <citation type="submission" date="2021-10" db="EMBL/GenBank/DDBJ databases">
        <title>Loktanella gaetbuli sp. nov., isolated from a tidal flat.</title>
        <authorList>
            <person name="Park S."/>
            <person name="Yoon J.-H."/>
        </authorList>
    </citation>
    <scope>NUCLEOTIDE SEQUENCE</scope>
    <source>
        <strain evidence="14">TSTF-M6</strain>
    </source>
</reference>
<evidence type="ECO:0000256" key="8">
    <source>
        <dbReference type="ARBA" id="ARBA00023136"/>
    </source>
</evidence>
<evidence type="ECO:0000256" key="5">
    <source>
        <dbReference type="ARBA" id="ARBA00022475"/>
    </source>
</evidence>
<feature type="domain" description="Flagellar motor switch protein FliG C-terminal" evidence="11">
    <location>
        <begin position="230"/>
        <end position="343"/>
    </location>
</feature>
<feature type="domain" description="Flagellar motor switch protein FliG middle" evidence="12">
    <location>
        <begin position="130"/>
        <end position="198"/>
    </location>
</feature>
<comment type="similarity">
    <text evidence="3">Belongs to the FliG family.</text>
</comment>
<evidence type="ECO:0000256" key="1">
    <source>
        <dbReference type="ARBA" id="ARBA00004117"/>
    </source>
</evidence>
<keyword evidence="9" id="KW-0975">Bacterial flagellum</keyword>
<keyword evidence="15" id="KW-1185">Reference proteome</keyword>
<dbReference type="InterPro" id="IPR032779">
    <property type="entry name" value="FliG_M"/>
</dbReference>
<sequence>MRHEPDLPQSATDHILPLSRRRKAAIIVQLLISDGSKLSLADLPDRLQEDLTAELASIRLVDRDTVNAVAAEFADLLDAIGLSAPGGVAAALDALSDHLSPYIATRLRGRVTGPDNADPWDRLINLDNETIQRILMAENIHIGAILMSKLPVPRAAELLGKLPGDLARRLAVGIKQTETIAPQAVARIGAALIANYSTTPDTAFTAPPGKRVGAILNAAKPSMRETLLTGLDADDQGFAADVRKSIFTFEDIPARVRPVDLPMCLRDIAPDDLATAMAYATATGNDAATTATFILDSLSQRMASQIRDTIEDLGEVSAQAGESAMSIVSAAVRAQADSGRISLIQTEAP</sequence>
<proteinExistence type="inferred from homology"/>
<dbReference type="Pfam" id="PF14841">
    <property type="entry name" value="FliG_M"/>
    <property type="match status" value="1"/>
</dbReference>
<gene>
    <name evidence="14" type="ORF">LGQ03_01530</name>
</gene>
<evidence type="ECO:0000259" key="13">
    <source>
        <dbReference type="Pfam" id="PF14842"/>
    </source>
</evidence>
<evidence type="ECO:0000259" key="11">
    <source>
        <dbReference type="Pfam" id="PF01706"/>
    </source>
</evidence>
<accession>A0ABS8BQB4</accession>
<comment type="caution">
    <text evidence="14">The sequence shown here is derived from an EMBL/GenBank/DDBJ whole genome shotgun (WGS) entry which is preliminary data.</text>
</comment>
<dbReference type="SUPFAM" id="SSF48029">
    <property type="entry name" value="FliG"/>
    <property type="match status" value="2"/>
</dbReference>
<keyword evidence="8" id="KW-0472">Membrane</keyword>
<evidence type="ECO:0000259" key="12">
    <source>
        <dbReference type="Pfam" id="PF14841"/>
    </source>
</evidence>
<evidence type="ECO:0000256" key="2">
    <source>
        <dbReference type="ARBA" id="ARBA00004413"/>
    </source>
</evidence>
<evidence type="ECO:0000256" key="7">
    <source>
        <dbReference type="ARBA" id="ARBA00022779"/>
    </source>
</evidence>
<organism evidence="14 15">
    <name type="scientific">Loktanella gaetbuli</name>
    <dbReference type="NCBI Taxonomy" id="2881335"/>
    <lineage>
        <taxon>Bacteria</taxon>
        <taxon>Pseudomonadati</taxon>
        <taxon>Pseudomonadota</taxon>
        <taxon>Alphaproteobacteria</taxon>
        <taxon>Rhodobacterales</taxon>
        <taxon>Roseobacteraceae</taxon>
        <taxon>Loktanella</taxon>
    </lineage>
</organism>
<evidence type="ECO:0000256" key="3">
    <source>
        <dbReference type="ARBA" id="ARBA00010299"/>
    </source>
</evidence>
<dbReference type="PANTHER" id="PTHR30534">
    <property type="entry name" value="FLAGELLAR MOTOR SWITCH PROTEIN FLIG"/>
    <property type="match status" value="1"/>
</dbReference>
<dbReference type="PANTHER" id="PTHR30534:SF0">
    <property type="entry name" value="FLAGELLAR MOTOR SWITCH PROTEIN FLIG"/>
    <property type="match status" value="1"/>
</dbReference>
<comment type="function">
    <text evidence="10">FliG is one of three proteins (FliG, FliN, FliM) that forms the rotor-mounted switch complex (C ring), located at the base of the basal body. This complex interacts with the CheY and CheZ chemotaxis proteins, in addition to contacting components of the motor that determine the direction of flagellar rotation.</text>
</comment>
<keyword evidence="5" id="KW-1003">Cell membrane</keyword>
<dbReference type="EMBL" id="JAJATZ010000001">
    <property type="protein sequence ID" value="MCB5197913.1"/>
    <property type="molecule type" value="Genomic_DNA"/>
</dbReference>
<keyword evidence="14" id="KW-0969">Cilium</keyword>
<feature type="domain" description="Flagellar motor switch protein FliG N-terminal" evidence="13">
    <location>
        <begin position="18"/>
        <end position="120"/>
    </location>
</feature>
<keyword evidence="14" id="KW-0282">Flagellum</keyword>
<name>A0ABS8BQB4_9RHOB</name>